<evidence type="ECO:0000313" key="1">
    <source>
        <dbReference type="EMBL" id="MBX69342.1"/>
    </source>
</evidence>
<reference evidence="1" key="1">
    <citation type="submission" date="2018-02" db="EMBL/GenBank/DDBJ databases">
        <title>Rhizophora mucronata_Transcriptome.</title>
        <authorList>
            <person name="Meera S.P."/>
            <person name="Sreeshan A."/>
            <person name="Augustine A."/>
        </authorList>
    </citation>
    <scope>NUCLEOTIDE SEQUENCE</scope>
    <source>
        <tissue evidence="1">Leaf</tissue>
    </source>
</reference>
<protein>
    <submittedName>
        <fullName evidence="1">Uncharacterized protein</fullName>
    </submittedName>
</protein>
<dbReference type="EMBL" id="GGEC01088858">
    <property type="protein sequence ID" value="MBX69342.1"/>
    <property type="molecule type" value="Transcribed_RNA"/>
</dbReference>
<sequence>MDILEQCVIVSQSRIIKITIDNSASIIIVVH</sequence>
<proteinExistence type="predicted"/>
<name>A0A2P2QQN8_RHIMU</name>
<dbReference type="AlphaFoldDB" id="A0A2P2QQN8"/>
<organism evidence="1">
    <name type="scientific">Rhizophora mucronata</name>
    <name type="common">Asiatic mangrove</name>
    <dbReference type="NCBI Taxonomy" id="61149"/>
    <lineage>
        <taxon>Eukaryota</taxon>
        <taxon>Viridiplantae</taxon>
        <taxon>Streptophyta</taxon>
        <taxon>Embryophyta</taxon>
        <taxon>Tracheophyta</taxon>
        <taxon>Spermatophyta</taxon>
        <taxon>Magnoliopsida</taxon>
        <taxon>eudicotyledons</taxon>
        <taxon>Gunneridae</taxon>
        <taxon>Pentapetalae</taxon>
        <taxon>rosids</taxon>
        <taxon>fabids</taxon>
        <taxon>Malpighiales</taxon>
        <taxon>Rhizophoraceae</taxon>
        <taxon>Rhizophora</taxon>
    </lineage>
</organism>
<accession>A0A2P2QQN8</accession>